<dbReference type="Gene3D" id="1.10.340.70">
    <property type="match status" value="1"/>
</dbReference>
<dbReference type="InterPro" id="IPR041373">
    <property type="entry name" value="RT_RNaseH"/>
</dbReference>
<reference evidence="9" key="1">
    <citation type="submission" date="2021-03" db="EMBL/GenBank/DDBJ databases">
        <authorList>
            <person name="Bekaert M."/>
        </authorList>
    </citation>
    <scope>NUCLEOTIDE SEQUENCE</scope>
</reference>
<evidence type="ECO:0008006" key="11">
    <source>
        <dbReference type="Google" id="ProtNLM"/>
    </source>
</evidence>
<keyword evidence="1" id="KW-0808">Transferase</keyword>
<dbReference type="FunFam" id="1.10.340.70:FF:000001">
    <property type="entry name" value="Retrovirus-related Pol polyprotein from transposon gypsy-like Protein"/>
    <property type="match status" value="1"/>
</dbReference>
<evidence type="ECO:0000256" key="3">
    <source>
        <dbReference type="ARBA" id="ARBA00022722"/>
    </source>
</evidence>
<protein>
    <recommendedName>
        <fullName evidence="11">Integrase zinc-binding domain-containing protein</fullName>
    </recommendedName>
</protein>
<gene>
    <name evidence="9" type="ORF">MEDL_18044</name>
</gene>
<feature type="domain" description="Integrase zinc-binding" evidence="8">
    <location>
        <begin position="187"/>
        <end position="244"/>
    </location>
</feature>
<dbReference type="Pfam" id="PF17917">
    <property type="entry name" value="RT_RNaseH"/>
    <property type="match status" value="1"/>
</dbReference>
<keyword evidence="3" id="KW-0540">Nuclease</keyword>
<keyword evidence="4" id="KW-0255">Endonuclease</keyword>
<keyword evidence="5" id="KW-0378">Hydrolase</keyword>
<evidence type="ECO:0000256" key="2">
    <source>
        <dbReference type="ARBA" id="ARBA00022695"/>
    </source>
</evidence>
<accession>A0A8S3R316</accession>
<evidence type="ECO:0000313" key="9">
    <source>
        <dbReference type="EMBL" id="CAG2203555.1"/>
    </source>
</evidence>
<dbReference type="Proteomes" id="UP000683360">
    <property type="component" value="Unassembled WGS sequence"/>
</dbReference>
<dbReference type="PANTHER" id="PTHR37984:SF15">
    <property type="entry name" value="INTEGRASE CATALYTIC DOMAIN-CONTAINING PROTEIN"/>
    <property type="match status" value="1"/>
</dbReference>
<name>A0A8S3R316_MYTED</name>
<evidence type="ECO:0000313" key="10">
    <source>
        <dbReference type="Proteomes" id="UP000683360"/>
    </source>
</evidence>
<dbReference type="PANTHER" id="PTHR37984">
    <property type="entry name" value="PROTEIN CBG26694"/>
    <property type="match status" value="1"/>
</dbReference>
<dbReference type="GO" id="GO:0003964">
    <property type="term" value="F:RNA-directed DNA polymerase activity"/>
    <property type="evidence" value="ECO:0007669"/>
    <property type="project" value="UniProtKB-KW"/>
</dbReference>
<comment type="caution">
    <text evidence="9">The sequence shown here is derived from an EMBL/GenBank/DDBJ whole genome shotgun (WGS) entry which is preliminary data.</text>
</comment>
<keyword evidence="2" id="KW-0548">Nucleotidyltransferase</keyword>
<keyword evidence="6" id="KW-0695">RNA-directed DNA polymerase</keyword>
<keyword evidence="10" id="KW-1185">Reference proteome</keyword>
<dbReference type="OrthoDB" id="10047254at2759"/>
<organism evidence="9 10">
    <name type="scientific">Mytilus edulis</name>
    <name type="common">Blue mussel</name>
    <dbReference type="NCBI Taxonomy" id="6550"/>
    <lineage>
        <taxon>Eukaryota</taxon>
        <taxon>Metazoa</taxon>
        <taxon>Spiralia</taxon>
        <taxon>Lophotrochozoa</taxon>
        <taxon>Mollusca</taxon>
        <taxon>Bivalvia</taxon>
        <taxon>Autobranchia</taxon>
        <taxon>Pteriomorphia</taxon>
        <taxon>Mytilida</taxon>
        <taxon>Mytiloidea</taxon>
        <taxon>Mytilidae</taxon>
        <taxon>Mytilinae</taxon>
        <taxon>Mytilus</taxon>
    </lineage>
</organism>
<dbReference type="AlphaFoldDB" id="A0A8S3R316"/>
<dbReference type="InterPro" id="IPR050951">
    <property type="entry name" value="Retrovirus_Pol_polyprotein"/>
</dbReference>
<dbReference type="InterPro" id="IPR041588">
    <property type="entry name" value="Integrase_H2C2"/>
</dbReference>
<dbReference type="EMBL" id="CAJPWZ010000923">
    <property type="protein sequence ID" value="CAG2203555.1"/>
    <property type="molecule type" value="Genomic_DNA"/>
</dbReference>
<evidence type="ECO:0000256" key="5">
    <source>
        <dbReference type="ARBA" id="ARBA00022801"/>
    </source>
</evidence>
<proteinExistence type="predicted"/>
<evidence type="ECO:0000259" key="8">
    <source>
        <dbReference type="Pfam" id="PF17921"/>
    </source>
</evidence>
<dbReference type="GO" id="GO:0004519">
    <property type="term" value="F:endonuclease activity"/>
    <property type="evidence" value="ECO:0007669"/>
    <property type="project" value="UniProtKB-KW"/>
</dbReference>
<dbReference type="Gene3D" id="3.10.20.370">
    <property type="match status" value="1"/>
</dbReference>
<evidence type="ECO:0000259" key="7">
    <source>
        <dbReference type="Pfam" id="PF17917"/>
    </source>
</evidence>
<evidence type="ECO:0000256" key="4">
    <source>
        <dbReference type="ARBA" id="ARBA00022759"/>
    </source>
</evidence>
<dbReference type="GO" id="GO:0016787">
    <property type="term" value="F:hydrolase activity"/>
    <property type="evidence" value="ECO:0007669"/>
    <property type="project" value="UniProtKB-KW"/>
</dbReference>
<dbReference type="Pfam" id="PF17921">
    <property type="entry name" value="Integrase_H2C2"/>
    <property type="match status" value="1"/>
</dbReference>
<sequence length="284" mass="32293">MEEKDRPKTAFASRQGLSISTVAIRSCLYTSNLRKTNGESIGGTAVEYMSKISGRYNCDLSRPFIQDTDASNNAIQAVLSQEIDDKERVIAFCGYSSDLKAQQLVQTVSSKPDECERDTDGDTEISLKHLQDNDKNLQIVRQWVQDGHTPNLKTLGEYNYVIKGLWSQFDDLKIQDGVLCKVHRVIVPLTERRRILKQCHDNKTSGHLGIKKTLSRIKDRIYWLGVRQDTVAYIAVCEVCAKRKGPNKRQRAPMQLQKSGYPMEHIATVYWENNPKPTEDKIVS</sequence>
<evidence type="ECO:0000256" key="6">
    <source>
        <dbReference type="ARBA" id="ARBA00022918"/>
    </source>
</evidence>
<feature type="domain" description="Reverse transcriptase RNase H-like" evidence="7">
    <location>
        <begin position="59"/>
        <end position="101"/>
    </location>
</feature>
<evidence type="ECO:0000256" key="1">
    <source>
        <dbReference type="ARBA" id="ARBA00022679"/>
    </source>
</evidence>